<feature type="domain" description="C2" evidence="5">
    <location>
        <begin position="482"/>
        <end position="601"/>
    </location>
</feature>
<dbReference type="Pfam" id="PF02893">
    <property type="entry name" value="GRAM"/>
    <property type="match status" value="1"/>
</dbReference>
<dbReference type="PROSITE" id="PS51778">
    <property type="entry name" value="VAST"/>
    <property type="match status" value="2"/>
</dbReference>
<dbReference type="SUPFAM" id="SSF49562">
    <property type="entry name" value="C2 domain (Calcium/lipid-binding domain, CaLB)"/>
    <property type="match status" value="2"/>
</dbReference>
<dbReference type="EMBL" id="QZWG01000006">
    <property type="protein sequence ID" value="RZC08087.1"/>
    <property type="molecule type" value="Genomic_DNA"/>
</dbReference>
<dbReference type="InterPro" id="IPR044511">
    <property type="entry name" value="At1g03370/At5g50170-like"/>
</dbReference>
<dbReference type="SMART" id="SM00239">
    <property type="entry name" value="C2"/>
    <property type="match status" value="2"/>
</dbReference>
<evidence type="ECO:0000256" key="4">
    <source>
        <dbReference type="ARBA" id="ARBA00023136"/>
    </source>
</evidence>
<evidence type="ECO:0000313" key="7">
    <source>
        <dbReference type="EMBL" id="RZC08087.1"/>
    </source>
</evidence>
<feature type="domain" description="C2" evidence="5">
    <location>
        <begin position="1"/>
        <end position="107"/>
    </location>
</feature>
<comment type="subcellular location">
    <subcellularLocation>
        <location evidence="1">Membrane</location>
        <topology evidence="1">Single-pass membrane protein</topology>
    </subcellularLocation>
</comment>
<dbReference type="CDD" id="cd00030">
    <property type="entry name" value="C2"/>
    <property type="match status" value="2"/>
</dbReference>
<dbReference type="InterPro" id="IPR000008">
    <property type="entry name" value="C2_dom"/>
</dbReference>
<dbReference type="PANTHER" id="PTHR46296:SF7">
    <property type="entry name" value="C2 DOMAIN-CONTAINING PROTEIN"/>
    <property type="match status" value="1"/>
</dbReference>
<dbReference type="InterPro" id="IPR031968">
    <property type="entry name" value="VASt"/>
</dbReference>
<gene>
    <name evidence="7" type="ORF">D0Y65_015013</name>
</gene>
<accession>A0A445KBB3</accession>
<evidence type="ECO:0000256" key="2">
    <source>
        <dbReference type="ARBA" id="ARBA00022692"/>
    </source>
</evidence>
<proteinExistence type="predicted"/>
<keyword evidence="2" id="KW-0812">Transmembrane</keyword>
<organism evidence="7 8">
    <name type="scientific">Glycine soja</name>
    <name type="common">Wild soybean</name>
    <dbReference type="NCBI Taxonomy" id="3848"/>
    <lineage>
        <taxon>Eukaryota</taxon>
        <taxon>Viridiplantae</taxon>
        <taxon>Streptophyta</taxon>
        <taxon>Embryophyta</taxon>
        <taxon>Tracheophyta</taxon>
        <taxon>Spermatophyta</taxon>
        <taxon>Magnoliopsida</taxon>
        <taxon>eudicotyledons</taxon>
        <taxon>Gunneridae</taxon>
        <taxon>Pentapetalae</taxon>
        <taxon>rosids</taxon>
        <taxon>fabids</taxon>
        <taxon>Fabales</taxon>
        <taxon>Fabaceae</taxon>
        <taxon>Papilionoideae</taxon>
        <taxon>50 kb inversion clade</taxon>
        <taxon>NPAAA clade</taxon>
        <taxon>indigoferoid/millettioid clade</taxon>
        <taxon>Phaseoleae</taxon>
        <taxon>Glycine</taxon>
        <taxon>Glycine subgen. Soja</taxon>
    </lineage>
</organism>
<dbReference type="Proteomes" id="UP000289340">
    <property type="component" value="Chromosome 6"/>
</dbReference>
<dbReference type="InterPro" id="IPR011993">
    <property type="entry name" value="PH-like_dom_sf"/>
</dbReference>
<feature type="domain" description="VASt" evidence="6">
    <location>
        <begin position="815"/>
        <end position="978"/>
    </location>
</feature>
<evidence type="ECO:0000256" key="3">
    <source>
        <dbReference type="ARBA" id="ARBA00022989"/>
    </source>
</evidence>
<dbReference type="AlphaFoldDB" id="A0A445KBB3"/>
<evidence type="ECO:0000259" key="5">
    <source>
        <dbReference type="PROSITE" id="PS50004"/>
    </source>
</evidence>
<dbReference type="Gene3D" id="2.30.29.30">
    <property type="entry name" value="Pleckstrin-homology domain (PH domain)/Phosphotyrosine-binding domain (PTB)"/>
    <property type="match status" value="1"/>
</dbReference>
<feature type="domain" description="VASt" evidence="6">
    <location>
        <begin position="246"/>
        <end position="418"/>
    </location>
</feature>
<protein>
    <submittedName>
        <fullName evidence="7">C2 and GRAM domain-containing protein isoform C</fullName>
    </submittedName>
</protein>
<dbReference type="InterPro" id="IPR004182">
    <property type="entry name" value="GRAM"/>
</dbReference>
<keyword evidence="4" id="KW-0472">Membrane</keyword>
<evidence type="ECO:0000256" key="1">
    <source>
        <dbReference type="ARBA" id="ARBA00004167"/>
    </source>
</evidence>
<name>A0A445KBB3_GLYSO</name>
<dbReference type="PANTHER" id="PTHR46296">
    <property type="entry name" value="BNAA05G37250D PROTEIN"/>
    <property type="match status" value="1"/>
</dbReference>
<dbReference type="SMART" id="SM00568">
    <property type="entry name" value="GRAM"/>
    <property type="match status" value="1"/>
</dbReference>
<dbReference type="GO" id="GO:0016020">
    <property type="term" value="C:membrane"/>
    <property type="evidence" value="ECO:0007669"/>
    <property type="project" value="UniProtKB-SubCell"/>
</dbReference>
<sequence length="987" mass="112055">MLRLYVCVLETKDLPVKDTYVTLRLGKLKCKTRILRNTWNPVWNEEFGFKVHGAEDVLVVSVVVNHDNNNKCRSVTNGSVVEFVGEVRIPVGSVAFEDKQTLLPTWFSLESPKSGRFFNKYCGKILLTVSLHGKGRSFMNHKHSPNSTIAVENSRDLEGLHFLCQSHCDKMGVGKQLLKDIANGLHRIFKKKEGNSNFGDSSELSSSLSDYEDSVHENTFPCSFEESIALMESRDDNKPEMPENLPVGILVDQIYLVSPNDLNVFLFAPNSQFSKDMAELQGTTNVQEGPWTWKNGDTSCLTRVVTYMKAATKLIKAVNAIEEQTYIRVSRKEFAILVSVSTPEVPYGNSFRIELLYKIMPGEVSSGEESSHLVVSWGIVFLQSTMMKGMIEGGARQGLKESFSQFSDQLARNFKVLDKADLPDKEHLLATLQTEDQWCGPNLLQGLEFSGLELPDSFGELITSGILIIQLQRVYNMVSHFVQARFQMGTDHGLKAHGDGWVLTVALIEGVDLASLESEGLSDPYVVFTCNGQTRSSSVKLQTSDPQWNEILEFDAMEEPPSVLHVEVFDFDGPFDQDVSLGHAEINFLRHTSTELADMWVMLEGKLAQSSQSKLHLRIFLDNNNGVETIKEYLEKMEKEVGKKLNLRSPQRNSTFQKLFALPPEEFLIKDFTCYLKRKMPLQGRLFLSARILGFHANLFGHKTKFFFLWEDIEEIQVLPPSLATLGSPTLVIVLRRGRGLDARHGAKTQDEEGRLRFHFQSFVSFSAASRAIKALWRTRILNPYQKEQISEEHEDQERFVIPEDSASILEDEEKMSRIFSAELPIKMKSVMGIFDGGNLEHKIMQRTGCTNYETTSWEQVKHDVFERRVSYQFNRHVSAFGGEVTCTQQKFPNANTGGWTVIEVMDLHGVPFADHFHIHFRYEIEKSSLGDCACKCDAYIGIMWLKSSKFQQRINRNITAKFNLRLKEIFELVQKEILLMSQNSHG</sequence>
<comment type="caution">
    <text evidence="7">The sequence shown here is derived from an EMBL/GenBank/DDBJ whole genome shotgun (WGS) entry which is preliminary data.</text>
</comment>
<reference evidence="7 8" key="1">
    <citation type="submission" date="2018-09" db="EMBL/GenBank/DDBJ databases">
        <title>A high-quality reference genome of wild soybean provides a powerful tool to mine soybean genomes.</title>
        <authorList>
            <person name="Xie M."/>
            <person name="Chung C.Y.L."/>
            <person name="Li M.-W."/>
            <person name="Wong F.-L."/>
            <person name="Chan T.-F."/>
            <person name="Lam H.-M."/>
        </authorList>
    </citation>
    <scope>NUCLEOTIDE SEQUENCE [LARGE SCALE GENOMIC DNA]</scope>
    <source>
        <strain evidence="8">cv. W05</strain>
        <tissue evidence="7">Hypocotyl of etiolated seedlings</tissue>
    </source>
</reference>
<dbReference type="Gene3D" id="2.60.40.150">
    <property type="entry name" value="C2 domain"/>
    <property type="match status" value="2"/>
</dbReference>
<keyword evidence="3" id="KW-1133">Transmembrane helix</keyword>
<dbReference type="Pfam" id="PF16016">
    <property type="entry name" value="VASt"/>
    <property type="match status" value="2"/>
</dbReference>
<dbReference type="PROSITE" id="PS50004">
    <property type="entry name" value="C2"/>
    <property type="match status" value="2"/>
</dbReference>
<evidence type="ECO:0000313" key="8">
    <source>
        <dbReference type="Proteomes" id="UP000289340"/>
    </source>
</evidence>
<dbReference type="InterPro" id="IPR035892">
    <property type="entry name" value="C2_domain_sf"/>
</dbReference>
<keyword evidence="8" id="KW-1185">Reference proteome</keyword>
<dbReference type="Pfam" id="PF00168">
    <property type="entry name" value="C2"/>
    <property type="match status" value="2"/>
</dbReference>
<evidence type="ECO:0000259" key="6">
    <source>
        <dbReference type="PROSITE" id="PS51778"/>
    </source>
</evidence>